<evidence type="ECO:0000313" key="8">
    <source>
        <dbReference type="EMBL" id="QRC92189.1"/>
    </source>
</evidence>
<dbReference type="EMBL" id="CP069024">
    <property type="protein sequence ID" value="QRC92189.1"/>
    <property type="molecule type" value="Genomic_DNA"/>
</dbReference>
<evidence type="ECO:0000256" key="3">
    <source>
        <dbReference type="ARBA" id="ARBA00022692"/>
    </source>
</evidence>
<dbReference type="SUPFAM" id="SSF48317">
    <property type="entry name" value="Acid phosphatase/Vanadium-dependent haloperoxidase"/>
    <property type="match status" value="1"/>
</dbReference>
<evidence type="ECO:0000256" key="6">
    <source>
        <dbReference type="SAM" id="MobiDB-lite"/>
    </source>
</evidence>
<proteinExistence type="inferred from homology"/>
<comment type="subcellular location">
    <subcellularLocation>
        <location evidence="1">Membrane</location>
        <topology evidence="1">Multi-pass membrane protein</topology>
    </subcellularLocation>
</comment>
<dbReference type="CDD" id="cd03390">
    <property type="entry name" value="PAP2_containing_1_like"/>
    <property type="match status" value="1"/>
</dbReference>
<protein>
    <recommendedName>
        <fullName evidence="7">Phosphatidic acid phosphatase type 2/haloperoxidase domain-containing protein</fullName>
    </recommendedName>
</protein>
<evidence type="ECO:0000256" key="5">
    <source>
        <dbReference type="ARBA" id="ARBA00023136"/>
    </source>
</evidence>
<dbReference type="PANTHER" id="PTHR10165">
    <property type="entry name" value="LIPID PHOSPHATE PHOSPHATASE"/>
    <property type="match status" value="1"/>
</dbReference>
<accession>A0A7U2HVU7</accession>
<evidence type="ECO:0000313" key="9">
    <source>
        <dbReference type="Proteomes" id="UP000663193"/>
    </source>
</evidence>
<dbReference type="InterPro" id="IPR000326">
    <property type="entry name" value="PAP2/HPO"/>
</dbReference>
<dbReference type="InterPro" id="IPR043216">
    <property type="entry name" value="PAP-like"/>
</dbReference>
<evidence type="ECO:0000256" key="4">
    <source>
        <dbReference type="ARBA" id="ARBA00022989"/>
    </source>
</evidence>
<name>A0A7U2HVU7_PHANO</name>
<sequence>MPSTSDAAKPAASSAELAHVTSRQPQSTSNRSTSPSSLKHDLESANPNPSHYNHWLPGFHNPPLFLTFLRHNWYDIGTQLLCLLTSLLLYAFCQPILPRYFPLFRGVERTSWGMKHSQPYLSEYVSTITSAIISFAVPAAIMGAIALWGTRGFGDGNAALIGLGYALSTATLFQSFIKIFIGGLRPHFLTICNPRIPPSLPGLSTLRDGDLHFYTASQVCRGDANKVREAQMSFPSGHSCAAFAGFGFLALYLNAKFKVLSRGGHFRDYYGDKAWERSERSERGDGMERVHHWKLVLFVAPWCIAILFALSKIRDAWHHPVDVVFGALVGTLFAHMAYKMAYRSVYDSRTNHIPLEGDGGDFNKEEVKDK</sequence>
<dbReference type="PANTHER" id="PTHR10165:SF84">
    <property type="entry name" value="PHOSPHATIDIC ACID PHOSPHATASE BETA"/>
    <property type="match status" value="1"/>
</dbReference>
<evidence type="ECO:0000256" key="1">
    <source>
        <dbReference type="ARBA" id="ARBA00004141"/>
    </source>
</evidence>
<organism evidence="8 9">
    <name type="scientific">Phaeosphaeria nodorum (strain SN15 / ATCC MYA-4574 / FGSC 10173)</name>
    <name type="common">Glume blotch fungus</name>
    <name type="synonym">Parastagonospora nodorum</name>
    <dbReference type="NCBI Taxonomy" id="321614"/>
    <lineage>
        <taxon>Eukaryota</taxon>
        <taxon>Fungi</taxon>
        <taxon>Dikarya</taxon>
        <taxon>Ascomycota</taxon>
        <taxon>Pezizomycotina</taxon>
        <taxon>Dothideomycetes</taxon>
        <taxon>Pleosporomycetidae</taxon>
        <taxon>Pleosporales</taxon>
        <taxon>Pleosporineae</taxon>
        <taxon>Phaeosphaeriaceae</taxon>
        <taxon>Parastagonospora</taxon>
    </lineage>
</organism>
<keyword evidence="3" id="KW-0812">Transmembrane</keyword>
<keyword evidence="9" id="KW-1185">Reference proteome</keyword>
<reference evidence="9" key="1">
    <citation type="journal article" date="2021" name="BMC Genomics">
        <title>Chromosome-level genome assembly and manually-curated proteome of model necrotroph Parastagonospora nodorum Sn15 reveals a genome-wide trove of candidate effector homologs, and redundancy of virulence-related functions within an accessory chromosome.</title>
        <authorList>
            <person name="Bertazzoni S."/>
            <person name="Jones D.A.B."/>
            <person name="Phan H.T."/>
            <person name="Tan K.-C."/>
            <person name="Hane J.K."/>
        </authorList>
    </citation>
    <scope>NUCLEOTIDE SEQUENCE [LARGE SCALE GENOMIC DNA]</scope>
    <source>
        <strain evidence="9">SN15 / ATCC MYA-4574 / FGSC 10173)</strain>
    </source>
</reference>
<feature type="compositionally biased region" description="Low complexity" evidence="6">
    <location>
        <begin position="1"/>
        <end position="37"/>
    </location>
</feature>
<comment type="similarity">
    <text evidence="2">Belongs to the PA-phosphatase related phosphoesterase family.</text>
</comment>
<dbReference type="OrthoDB" id="10030083at2759"/>
<dbReference type="Pfam" id="PF01569">
    <property type="entry name" value="PAP2"/>
    <property type="match status" value="1"/>
</dbReference>
<feature type="region of interest" description="Disordered" evidence="6">
    <location>
        <begin position="1"/>
        <end position="45"/>
    </location>
</feature>
<feature type="domain" description="Phosphatidic acid phosphatase type 2/haloperoxidase" evidence="7">
    <location>
        <begin position="160"/>
        <end position="338"/>
    </location>
</feature>
<dbReference type="InterPro" id="IPR036938">
    <property type="entry name" value="PAP2/HPO_sf"/>
</dbReference>
<dbReference type="GO" id="GO:0006644">
    <property type="term" value="P:phospholipid metabolic process"/>
    <property type="evidence" value="ECO:0007669"/>
    <property type="project" value="InterPro"/>
</dbReference>
<keyword evidence="4" id="KW-1133">Transmembrane helix</keyword>
<dbReference type="KEGG" id="pno:SNOG_02335"/>
<dbReference type="Proteomes" id="UP000663193">
    <property type="component" value="Chromosome 2"/>
</dbReference>
<dbReference type="SMART" id="SM00014">
    <property type="entry name" value="acidPPc"/>
    <property type="match status" value="1"/>
</dbReference>
<gene>
    <name evidence="8" type="ORF">JI435_023350</name>
</gene>
<evidence type="ECO:0000256" key="2">
    <source>
        <dbReference type="ARBA" id="ARBA00008816"/>
    </source>
</evidence>
<dbReference type="AlphaFoldDB" id="A0A7U2HVU7"/>
<keyword evidence="5" id="KW-0472">Membrane</keyword>
<dbReference type="VEuPathDB" id="FungiDB:JI435_023350"/>
<dbReference type="RefSeq" id="XP_001792945.1">
    <property type="nucleotide sequence ID" value="XM_001792893.1"/>
</dbReference>
<dbReference type="GO" id="GO:0016020">
    <property type="term" value="C:membrane"/>
    <property type="evidence" value="ECO:0007669"/>
    <property type="project" value="UniProtKB-SubCell"/>
</dbReference>
<evidence type="ECO:0000259" key="7">
    <source>
        <dbReference type="SMART" id="SM00014"/>
    </source>
</evidence>
<dbReference type="OMA" id="FPYFEGV"/>
<dbReference type="Gene3D" id="1.20.144.10">
    <property type="entry name" value="Phosphatidic acid phosphatase type 2/haloperoxidase"/>
    <property type="match status" value="1"/>
</dbReference>